<reference evidence="9 10" key="1">
    <citation type="submission" date="2016-08" db="EMBL/GenBank/DDBJ databases">
        <title>A new outlook on sporulation: Clostridium algidixylanolyticum.</title>
        <authorList>
            <person name="Poppleton D.I."/>
            <person name="Gribaldo S."/>
        </authorList>
    </citation>
    <scope>NUCLEOTIDE SEQUENCE [LARGE SCALE GENOMIC DNA]</scope>
    <source>
        <strain evidence="9 10">SPL73</strain>
    </source>
</reference>
<feature type="transmembrane region" description="Helical" evidence="7">
    <location>
        <begin position="380"/>
        <end position="403"/>
    </location>
</feature>
<keyword evidence="6 7" id="KW-0472">Membrane</keyword>
<dbReference type="PANTHER" id="PTHR43266">
    <property type="entry name" value="MACROLIDE-EFFLUX PROTEIN"/>
    <property type="match status" value="1"/>
</dbReference>
<gene>
    <name evidence="9" type="ORF">BET01_19720</name>
</gene>
<evidence type="ECO:0000313" key="9">
    <source>
        <dbReference type="EMBL" id="RKD31750.1"/>
    </source>
</evidence>
<feature type="transmembrane region" description="Helical" evidence="7">
    <location>
        <begin position="157"/>
        <end position="189"/>
    </location>
</feature>
<name>A0A419T2H1_9FIRM</name>
<keyword evidence="4 7" id="KW-0812">Transmembrane</keyword>
<dbReference type="RefSeq" id="WP_120196915.1">
    <property type="nucleotide sequence ID" value="NZ_MCIA01000016.1"/>
</dbReference>
<dbReference type="OrthoDB" id="9775268at2"/>
<dbReference type="PROSITE" id="PS50850">
    <property type="entry name" value="MFS"/>
    <property type="match status" value="1"/>
</dbReference>
<evidence type="ECO:0000256" key="4">
    <source>
        <dbReference type="ARBA" id="ARBA00022692"/>
    </source>
</evidence>
<sequence length="409" mass="44950">MKNTIQSWKRHYLTIIIGQSISLIGSSAVQFSIFWWLASATGSPIVMSLAALFSYLPQILLGPIAGVWVDRLNRKTVIICADLFVGATTFLVAIMFWLNYIPFTIVYIVMAIRSAGNAFHRPAIQAAIPMLVPKKYLVKANGWGQFLQSGSNMLGPVIGAAMLLVFPLWLILLTDTVGAIIASIAVGVVKIPDPCKERQQTHHFWSEMKEGFTTLANDKTLLLVTLITFLAMVFYAPLSSYYPLMSSEHFDVSAWHAGFVELVYTLGMMLTALFFSHMTIHKNKIAAVHIGALLLGLASLVCGLLPGDRHWFGIFTLACFISGIGYNVFNIPYIAYIQETIPAGEMGRVYSLISSLSTISMPLGLLIAGSFSEQYGVGRWFLIAGIAICLLTTISVFIVNSLIDKQFAE</sequence>
<feature type="transmembrane region" description="Helical" evidence="7">
    <location>
        <begin position="254"/>
        <end position="275"/>
    </location>
</feature>
<feature type="transmembrane region" description="Helical" evidence="7">
    <location>
        <begin position="287"/>
        <end position="306"/>
    </location>
</feature>
<dbReference type="InterPro" id="IPR036259">
    <property type="entry name" value="MFS_trans_sf"/>
</dbReference>
<dbReference type="Pfam" id="PF07690">
    <property type="entry name" value="MFS_1"/>
    <property type="match status" value="1"/>
</dbReference>
<feature type="transmembrane region" description="Helical" evidence="7">
    <location>
        <begin position="312"/>
        <end position="337"/>
    </location>
</feature>
<dbReference type="InterPro" id="IPR020846">
    <property type="entry name" value="MFS_dom"/>
</dbReference>
<feature type="domain" description="Major facilitator superfamily (MFS) profile" evidence="8">
    <location>
        <begin position="220"/>
        <end position="409"/>
    </location>
</feature>
<organism evidence="9 10">
    <name type="scientific">Lacrimispora algidixylanolytica</name>
    <dbReference type="NCBI Taxonomy" id="94868"/>
    <lineage>
        <taxon>Bacteria</taxon>
        <taxon>Bacillati</taxon>
        <taxon>Bacillota</taxon>
        <taxon>Clostridia</taxon>
        <taxon>Lachnospirales</taxon>
        <taxon>Lachnospiraceae</taxon>
        <taxon>Lacrimispora</taxon>
    </lineage>
</organism>
<dbReference type="Gene3D" id="1.20.1250.20">
    <property type="entry name" value="MFS general substrate transporter like domains"/>
    <property type="match status" value="1"/>
</dbReference>
<dbReference type="AlphaFoldDB" id="A0A419T2H1"/>
<comment type="caution">
    <text evidence="9">The sequence shown here is derived from an EMBL/GenBank/DDBJ whole genome shotgun (WGS) entry which is preliminary data.</text>
</comment>
<evidence type="ECO:0000256" key="1">
    <source>
        <dbReference type="ARBA" id="ARBA00004651"/>
    </source>
</evidence>
<evidence type="ECO:0000256" key="2">
    <source>
        <dbReference type="ARBA" id="ARBA00022448"/>
    </source>
</evidence>
<dbReference type="SUPFAM" id="SSF103473">
    <property type="entry name" value="MFS general substrate transporter"/>
    <property type="match status" value="1"/>
</dbReference>
<accession>A0A419T2H1</accession>
<keyword evidence="3" id="KW-1003">Cell membrane</keyword>
<comment type="subcellular location">
    <subcellularLocation>
        <location evidence="1">Cell membrane</location>
        <topology evidence="1">Multi-pass membrane protein</topology>
    </subcellularLocation>
</comment>
<keyword evidence="10" id="KW-1185">Reference proteome</keyword>
<proteinExistence type="predicted"/>
<feature type="transmembrane region" description="Helical" evidence="7">
    <location>
        <begin position="349"/>
        <end position="368"/>
    </location>
</feature>
<dbReference type="PANTHER" id="PTHR43266:SF10">
    <property type="entry name" value="BACILYSIN EXPORTER BACE-RELATED"/>
    <property type="match status" value="1"/>
</dbReference>
<evidence type="ECO:0000256" key="6">
    <source>
        <dbReference type="ARBA" id="ARBA00023136"/>
    </source>
</evidence>
<keyword evidence="5 7" id="KW-1133">Transmembrane helix</keyword>
<dbReference type="GO" id="GO:0022857">
    <property type="term" value="F:transmembrane transporter activity"/>
    <property type="evidence" value="ECO:0007669"/>
    <property type="project" value="InterPro"/>
</dbReference>
<protein>
    <submittedName>
        <fullName evidence="9">MFS transporter</fullName>
    </submittedName>
</protein>
<keyword evidence="2" id="KW-0813">Transport</keyword>
<dbReference type="CDD" id="cd06173">
    <property type="entry name" value="MFS_MefA_like"/>
    <property type="match status" value="1"/>
</dbReference>
<feature type="transmembrane region" description="Helical" evidence="7">
    <location>
        <begin position="221"/>
        <end position="242"/>
    </location>
</feature>
<feature type="transmembrane region" description="Helical" evidence="7">
    <location>
        <begin position="12"/>
        <end position="38"/>
    </location>
</feature>
<dbReference type="GO" id="GO:0005886">
    <property type="term" value="C:plasma membrane"/>
    <property type="evidence" value="ECO:0007669"/>
    <property type="project" value="UniProtKB-SubCell"/>
</dbReference>
<dbReference type="InterPro" id="IPR011701">
    <property type="entry name" value="MFS"/>
</dbReference>
<evidence type="ECO:0000256" key="5">
    <source>
        <dbReference type="ARBA" id="ARBA00022989"/>
    </source>
</evidence>
<evidence type="ECO:0000256" key="3">
    <source>
        <dbReference type="ARBA" id="ARBA00022475"/>
    </source>
</evidence>
<dbReference type="Proteomes" id="UP000284277">
    <property type="component" value="Unassembled WGS sequence"/>
</dbReference>
<evidence type="ECO:0000259" key="8">
    <source>
        <dbReference type="PROSITE" id="PS50850"/>
    </source>
</evidence>
<evidence type="ECO:0000256" key="7">
    <source>
        <dbReference type="SAM" id="Phobius"/>
    </source>
</evidence>
<evidence type="ECO:0000313" key="10">
    <source>
        <dbReference type="Proteomes" id="UP000284277"/>
    </source>
</evidence>
<dbReference type="EMBL" id="MCIA01000016">
    <property type="protein sequence ID" value="RKD31750.1"/>
    <property type="molecule type" value="Genomic_DNA"/>
</dbReference>
<feature type="transmembrane region" description="Helical" evidence="7">
    <location>
        <begin position="44"/>
        <end position="69"/>
    </location>
</feature>